<organism evidence="4 5">
    <name type="scientific">Clostridium perfringens</name>
    <dbReference type="NCBI Taxonomy" id="1502"/>
    <lineage>
        <taxon>Bacteria</taxon>
        <taxon>Bacillati</taxon>
        <taxon>Bacillota</taxon>
        <taxon>Clostridia</taxon>
        <taxon>Eubacteriales</taxon>
        <taxon>Clostridiaceae</taxon>
        <taxon>Clostridium</taxon>
    </lineage>
</organism>
<dbReference type="GO" id="GO:0071555">
    <property type="term" value="P:cell wall organization"/>
    <property type="evidence" value="ECO:0007669"/>
    <property type="project" value="TreeGrafter"/>
</dbReference>
<dbReference type="InterPro" id="IPR012338">
    <property type="entry name" value="Beta-lactam/transpept-like"/>
</dbReference>
<dbReference type="GO" id="GO:0005886">
    <property type="term" value="C:plasma membrane"/>
    <property type="evidence" value="ECO:0007669"/>
    <property type="project" value="TreeGrafter"/>
</dbReference>
<feature type="non-terminal residue" evidence="4">
    <location>
        <position position="159"/>
    </location>
</feature>
<dbReference type="PROSITE" id="PS51178">
    <property type="entry name" value="PASTA"/>
    <property type="match status" value="1"/>
</dbReference>
<dbReference type="Proteomes" id="UP001291306">
    <property type="component" value="Unassembled WGS sequence"/>
</dbReference>
<dbReference type="RefSeq" id="WP_322459170.1">
    <property type="nucleotide sequence ID" value="NZ_WNVC01000887.1"/>
</dbReference>
<gene>
    <name evidence="4" type="ORF">GNF79_18340</name>
</gene>
<dbReference type="SUPFAM" id="SSF56601">
    <property type="entry name" value="beta-lactamase/transpeptidase-like"/>
    <property type="match status" value="1"/>
</dbReference>
<dbReference type="AlphaFoldDB" id="A0AAW9I968"/>
<keyword evidence="2" id="KW-0472">Membrane</keyword>
<dbReference type="PANTHER" id="PTHR30627:SF1">
    <property type="entry name" value="PEPTIDOGLYCAN D,D-TRANSPEPTIDASE FTSI"/>
    <property type="match status" value="1"/>
</dbReference>
<dbReference type="EMBL" id="WNVC01000887">
    <property type="protein sequence ID" value="MDZ5000982.1"/>
    <property type="molecule type" value="Genomic_DNA"/>
</dbReference>
<dbReference type="PANTHER" id="PTHR30627">
    <property type="entry name" value="PEPTIDOGLYCAN D,D-TRANSPEPTIDASE"/>
    <property type="match status" value="1"/>
</dbReference>
<dbReference type="InterPro" id="IPR001460">
    <property type="entry name" value="PCN-bd_Tpept"/>
</dbReference>
<evidence type="ECO:0000313" key="4">
    <source>
        <dbReference type="EMBL" id="MDZ5000982.1"/>
    </source>
</evidence>
<sequence length="159" mass="17448">GIVSAQSTAVLRDYLERTINQGQPIGAFMGKERRVGGKTGTAQKVDPVLGGYSSDKYIASVVALYPVENPQVTIFIKVEDPRAGQYYGGPVTTPLLKSLLGEMFTYMDSQVYAERYLEKSKVVVPEIRGKSADEAKKILEDINLNIKIEGNSSKVINME</sequence>
<feature type="non-terminal residue" evidence="4">
    <location>
        <position position="1"/>
    </location>
</feature>
<dbReference type="InterPro" id="IPR050515">
    <property type="entry name" value="Beta-lactam/transpept"/>
</dbReference>
<dbReference type="GO" id="GO:0008658">
    <property type="term" value="F:penicillin binding"/>
    <property type="evidence" value="ECO:0007669"/>
    <property type="project" value="InterPro"/>
</dbReference>
<comment type="subcellular location">
    <subcellularLocation>
        <location evidence="1">Membrane</location>
    </subcellularLocation>
</comment>
<dbReference type="Pfam" id="PF00905">
    <property type="entry name" value="Transpeptidase"/>
    <property type="match status" value="1"/>
</dbReference>
<proteinExistence type="predicted"/>
<comment type="caution">
    <text evidence="4">The sequence shown here is derived from an EMBL/GenBank/DDBJ whole genome shotgun (WGS) entry which is preliminary data.</text>
</comment>
<evidence type="ECO:0000256" key="1">
    <source>
        <dbReference type="ARBA" id="ARBA00004370"/>
    </source>
</evidence>
<feature type="domain" description="PASTA" evidence="3">
    <location>
        <begin position="118"/>
        <end position="159"/>
    </location>
</feature>
<dbReference type="SUPFAM" id="SSF54184">
    <property type="entry name" value="Penicillin-binding protein 2x (pbp-2x), c-terminal domain"/>
    <property type="match status" value="1"/>
</dbReference>
<protein>
    <submittedName>
        <fullName evidence="4">Stage V sporulation protein D</fullName>
    </submittedName>
</protein>
<reference evidence="4" key="1">
    <citation type="submission" date="2019-11" db="EMBL/GenBank/DDBJ databases">
        <title>Characterization of Clostridium perfringens isolates from swine manure treated agricultural soils.</title>
        <authorList>
            <person name="Wushke S.T."/>
        </authorList>
    </citation>
    <scope>NUCLEOTIDE SEQUENCE</scope>
    <source>
        <strain evidence="4">X26</strain>
    </source>
</reference>
<evidence type="ECO:0000256" key="2">
    <source>
        <dbReference type="ARBA" id="ARBA00023136"/>
    </source>
</evidence>
<dbReference type="Gene3D" id="3.30.450.330">
    <property type="match status" value="1"/>
</dbReference>
<dbReference type="InterPro" id="IPR005543">
    <property type="entry name" value="PASTA_dom"/>
</dbReference>
<evidence type="ECO:0000313" key="5">
    <source>
        <dbReference type="Proteomes" id="UP001291306"/>
    </source>
</evidence>
<accession>A0AAW9I968</accession>
<name>A0AAW9I968_CLOPF</name>
<evidence type="ECO:0000259" key="3">
    <source>
        <dbReference type="PROSITE" id="PS51178"/>
    </source>
</evidence>